<evidence type="ECO:0000259" key="11">
    <source>
        <dbReference type="Pfam" id="PF02769"/>
    </source>
</evidence>
<evidence type="ECO:0000256" key="1">
    <source>
        <dbReference type="ARBA" id="ARBA00001974"/>
    </source>
</evidence>
<evidence type="ECO:0000313" key="14">
    <source>
        <dbReference type="Proteomes" id="UP001144205"/>
    </source>
</evidence>
<dbReference type="NCBIfam" id="TIGR03169">
    <property type="entry name" value="Nterm_to_SelD"/>
    <property type="match status" value="1"/>
</dbReference>
<dbReference type="InterPro" id="IPR036188">
    <property type="entry name" value="FAD/NAD-bd_sf"/>
</dbReference>
<name>A0ABQ5LTI1_9RHOB</name>
<keyword evidence="2" id="KW-0285">Flavoprotein</keyword>
<dbReference type="Gene3D" id="3.50.50.100">
    <property type="match status" value="1"/>
</dbReference>
<dbReference type="PANTHER" id="PTHR42913:SF9">
    <property type="entry name" value="SLR1591 PROTEIN"/>
    <property type="match status" value="1"/>
</dbReference>
<dbReference type="InterPro" id="IPR016188">
    <property type="entry name" value="PurM-like_N"/>
</dbReference>
<keyword evidence="8" id="KW-0560">Oxidoreductase</keyword>
<dbReference type="Pfam" id="PF07992">
    <property type="entry name" value="Pyr_redox_2"/>
    <property type="match status" value="1"/>
</dbReference>
<evidence type="ECO:0000256" key="3">
    <source>
        <dbReference type="ARBA" id="ARBA00022679"/>
    </source>
</evidence>
<dbReference type="InterPro" id="IPR036921">
    <property type="entry name" value="PurM-like_N_sf"/>
</dbReference>
<gene>
    <name evidence="13" type="ORF">STA1M1_19320</name>
</gene>
<feature type="domain" description="PurM-like N-terminal" evidence="10">
    <location>
        <begin position="438"/>
        <end position="547"/>
    </location>
</feature>
<dbReference type="NCBIfam" id="TIGR00476">
    <property type="entry name" value="selD"/>
    <property type="match status" value="1"/>
</dbReference>
<dbReference type="InterPro" id="IPR010918">
    <property type="entry name" value="PurM-like_C_dom"/>
</dbReference>
<keyword evidence="14" id="KW-1185">Reference proteome</keyword>
<sequence>MQMPLPLTRDLVLIGGGHTHALVARMWGMTPLEGTRVTLINPGPTAPYSGMLPGHIAGHYSREALDIDLVKLTRFAGARLVLGAATAIDPVAKVVTVAGHGEIGYDVASINIGIHTEMPVIPGFTEHALGAKPLDTYTSRWRDFLAAAQAGEVAPDVAVIGAGVAGVELALASAHALRAAVGPAARVAIIEAGPEIAGRNPETTRRLRTAMAEYGVAIHTRAEVVRIHADGVELADGEVIRSRFTLGTAGANAHGWLAGSPLPLTEEGFVTVDSHLRVDGHWDLFAAGDCAHLTHAPRPKAGVYAVREAPVLLHNLRAVLAGSGKTKAYRPQKDYLKLVSLGQKSALAEKWGRTISGPLLWRWKNRIDTKFMRMFQELPQMTPDKLPRALTDGVAAELAGEHKPLCAGCGSKVGPGTLSAALAGLPAIGRADVLTGPGDDAAVLALGGAKQVITTDHLRAFTDDPYLLAKIAAVHALGDVWAMGAAPQAALASVILPRMAQPLQARSMGEVMRAAQEVFGAAGAEIVGGHSTMGAEMTLGFTITGLVTGAAITNAGARPGDVAILTRPIGTGTLLAAEMLGQADGRDVAAMLTAMARPQGDAAALLAPHAHAMTDVTGFGLAGHMWAICTASGVAGEIEADAVPLYPGALALAEAGHRSSIWEANRAAAPVAGAEGARGALLHDPQTAGGFLAAVAAAEAGALVAALRAAGHDAAAIGRFTAGAPGLRAI</sequence>
<evidence type="ECO:0000256" key="7">
    <source>
        <dbReference type="ARBA" id="ARBA00022840"/>
    </source>
</evidence>
<dbReference type="Gene3D" id="3.30.1330.10">
    <property type="entry name" value="PurM-like, N-terminal domain"/>
    <property type="match status" value="1"/>
</dbReference>
<reference evidence="13" key="1">
    <citation type="journal article" date="2023" name="Int. J. Syst. Evol. Microbiol.">
        <title>Sinisalibacter aestuarii sp. nov., isolated from estuarine sediment of the Arakawa River.</title>
        <authorList>
            <person name="Arafat S.T."/>
            <person name="Hirano S."/>
            <person name="Sato A."/>
            <person name="Takeuchi K."/>
            <person name="Yasuda T."/>
            <person name="Terahara T."/>
            <person name="Hamada M."/>
            <person name="Kobayashi T."/>
        </authorList>
    </citation>
    <scope>NUCLEOTIDE SEQUENCE</scope>
    <source>
        <strain evidence="13">B-399</strain>
    </source>
</reference>
<keyword evidence="6" id="KW-0274">FAD</keyword>
<evidence type="ECO:0000256" key="6">
    <source>
        <dbReference type="ARBA" id="ARBA00022827"/>
    </source>
</evidence>
<evidence type="ECO:0000313" key="13">
    <source>
        <dbReference type="EMBL" id="GKY88063.1"/>
    </source>
</evidence>
<keyword evidence="9" id="KW-0711">Selenium</keyword>
<feature type="domain" description="PurM-like C-terminal" evidence="11">
    <location>
        <begin position="558"/>
        <end position="723"/>
    </location>
</feature>
<evidence type="ECO:0000256" key="5">
    <source>
        <dbReference type="ARBA" id="ARBA00022777"/>
    </source>
</evidence>
<dbReference type="SUPFAM" id="SSF55326">
    <property type="entry name" value="PurM N-terminal domain-like"/>
    <property type="match status" value="1"/>
</dbReference>
<keyword evidence="4" id="KW-0547">Nucleotide-binding</keyword>
<protein>
    <recommendedName>
        <fullName evidence="15">Selenide, water dikinase SelD</fullName>
    </recommendedName>
</protein>
<evidence type="ECO:0008006" key="15">
    <source>
        <dbReference type="Google" id="ProtNLM"/>
    </source>
</evidence>
<dbReference type="InterPro" id="IPR036676">
    <property type="entry name" value="PurM-like_C_sf"/>
</dbReference>
<dbReference type="EMBL" id="BROH01000005">
    <property type="protein sequence ID" value="GKY88063.1"/>
    <property type="molecule type" value="Genomic_DNA"/>
</dbReference>
<dbReference type="Pfam" id="PF00586">
    <property type="entry name" value="AIRS"/>
    <property type="match status" value="1"/>
</dbReference>
<dbReference type="Gene3D" id="3.90.650.10">
    <property type="entry name" value="PurM-like C-terminal domain"/>
    <property type="match status" value="1"/>
</dbReference>
<evidence type="ECO:0000256" key="9">
    <source>
        <dbReference type="ARBA" id="ARBA00023266"/>
    </source>
</evidence>
<evidence type="ECO:0000256" key="4">
    <source>
        <dbReference type="ARBA" id="ARBA00022741"/>
    </source>
</evidence>
<comment type="cofactor">
    <cofactor evidence="1">
        <name>FAD</name>
        <dbReference type="ChEBI" id="CHEBI:57692"/>
    </cofactor>
</comment>
<dbReference type="Pfam" id="PF02769">
    <property type="entry name" value="AIRS_C"/>
    <property type="match status" value="1"/>
</dbReference>
<evidence type="ECO:0000259" key="10">
    <source>
        <dbReference type="Pfam" id="PF00586"/>
    </source>
</evidence>
<feature type="domain" description="FAD/NAD(P)-binding" evidence="12">
    <location>
        <begin position="10"/>
        <end position="308"/>
    </location>
</feature>
<comment type="caution">
    <text evidence="13">The sequence shown here is derived from an EMBL/GenBank/DDBJ whole genome shotgun (WGS) entry which is preliminary data.</text>
</comment>
<accession>A0ABQ5LTI1</accession>
<dbReference type="SUPFAM" id="SSF51905">
    <property type="entry name" value="FAD/NAD(P)-binding domain"/>
    <property type="match status" value="2"/>
</dbReference>
<dbReference type="InterPro" id="IPR017584">
    <property type="entry name" value="Pyridine_nucleo_diS_OxRdtase_N"/>
</dbReference>
<proteinExistence type="predicted"/>
<dbReference type="SUPFAM" id="SSF56042">
    <property type="entry name" value="PurM C-terminal domain-like"/>
    <property type="match status" value="1"/>
</dbReference>
<dbReference type="InterPro" id="IPR004536">
    <property type="entry name" value="SPS/SelD"/>
</dbReference>
<evidence type="ECO:0000256" key="2">
    <source>
        <dbReference type="ARBA" id="ARBA00022630"/>
    </source>
</evidence>
<dbReference type="PANTHER" id="PTHR42913">
    <property type="entry name" value="APOPTOSIS-INDUCING FACTOR 1"/>
    <property type="match status" value="1"/>
</dbReference>
<dbReference type="RefSeq" id="WP_281842089.1">
    <property type="nucleotide sequence ID" value="NZ_BROH01000005.1"/>
</dbReference>
<dbReference type="InterPro" id="IPR023753">
    <property type="entry name" value="FAD/NAD-binding_dom"/>
</dbReference>
<dbReference type="Proteomes" id="UP001144205">
    <property type="component" value="Unassembled WGS sequence"/>
</dbReference>
<keyword evidence="5" id="KW-0418">Kinase</keyword>
<dbReference type="CDD" id="cd02195">
    <property type="entry name" value="SelD"/>
    <property type="match status" value="1"/>
</dbReference>
<dbReference type="InterPro" id="IPR051169">
    <property type="entry name" value="NADH-Q_oxidoreductase"/>
</dbReference>
<evidence type="ECO:0000259" key="12">
    <source>
        <dbReference type="Pfam" id="PF07992"/>
    </source>
</evidence>
<evidence type="ECO:0000256" key="8">
    <source>
        <dbReference type="ARBA" id="ARBA00023002"/>
    </source>
</evidence>
<keyword evidence="3" id="KW-0808">Transferase</keyword>
<organism evidence="13 14">
    <name type="scientific">Sinisalibacter aestuarii</name>
    <dbReference type="NCBI Taxonomy" id="2949426"/>
    <lineage>
        <taxon>Bacteria</taxon>
        <taxon>Pseudomonadati</taxon>
        <taxon>Pseudomonadota</taxon>
        <taxon>Alphaproteobacteria</taxon>
        <taxon>Rhodobacterales</taxon>
        <taxon>Roseobacteraceae</taxon>
        <taxon>Sinisalibacter</taxon>
    </lineage>
</organism>
<keyword evidence="7" id="KW-0067">ATP-binding</keyword>